<name>A0A2W1JHK4_9CYAN</name>
<proteinExistence type="predicted"/>
<dbReference type="RefSeq" id="WP_110988384.1">
    <property type="nucleotide sequence ID" value="NZ_CAWNWM010000022.1"/>
</dbReference>
<dbReference type="AlphaFoldDB" id="A0A2W1JHK4"/>
<reference evidence="1 2" key="1">
    <citation type="journal article" date="2018" name="Sci. Rep.">
        <title>A novel species of the marine cyanobacterium Acaryochloris with a unique pigment content and lifestyle.</title>
        <authorList>
            <person name="Partensky F."/>
            <person name="Six C."/>
            <person name="Ratin M."/>
            <person name="Garczarek L."/>
            <person name="Vaulot D."/>
            <person name="Probert I."/>
            <person name="Calteau A."/>
            <person name="Gourvil P."/>
            <person name="Marie D."/>
            <person name="Grebert T."/>
            <person name="Bouchier C."/>
            <person name="Le Panse S."/>
            <person name="Gachenot M."/>
            <person name="Rodriguez F."/>
            <person name="Garrido J.L."/>
        </authorList>
    </citation>
    <scope>NUCLEOTIDE SEQUENCE [LARGE SCALE GENOMIC DNA]</scope>
    <source>
        <strain evidence="1 2">RCC1774</strain>
    </source>
</reference>
<evidence type="ECO:0000313" key="1">
    <source>
        <dbReference type="EMBL" id="PZD71055.1"/>
    </source>
</evidence>
<dbReference type="EMBL" id="PQWO01000022">
    <property type="protein sequence ID" value="PZD71055.1"/>
    <property type="molecule type" value="Genomic_DNA"/>
</dbReference>
<evidence type="ECO:0000313" key="2">
    <source>
        <dbReference type="Proteomes" id="UP000248857"/>
    </source>
</evidence>
<protein>
    <submittedName>
        <fullName evidence="1">Uncharacterized protein</fullName>
    </submittedName>
</protein>
<sequence length="137" mass="15646">MAVVSKQLLISKIFRDWGDSPQSEICISILEYLIKNRNNVLSHITFGSLKNIAKNDFCAAEILEATQYLCGERVKLLEQKFELIQDGENFDLSNDEVMTARKSGILIHPETGEEIHDFEDQVFIYFVPSFLSSRVTV</sequence>
<comment type="caution">
    <text evidence="1">The sequence shown here is derived from an EMBL/GenBank/DDBJ whole genome shotgun (WGS) entry which is preliminary data.</text>
</comment>
<dbReference type="OrthoDB" id="7780998at2"/>
<dbReference type="Proteomes" id="UP000248857">
    <property type="component" value="Unassembled WGS sequence"/>
</dbReference>
<keyword evidence="2" id="KW-1185">Reference proteome</keyword>
<organism evidence="1 2">
    <name type="scientific">Acaryochloris thomasi RCC1774</name>
    <dbReference type="NCBI Taxonomy" id="1764569"/>
    <lineage>
        <taxon>Bacteria</taxon>
        <taxon>Bacillati</taxon>
        <taxon>Cyanobacteriota</taxon>
        <taxon>Cyanophyceae</taxon>
        <taxon>Acaryochloridales</taxon>
        <taxon>Acaryochloridaceae</taxon>
        <taxon>Acaryochloris</taxon>
        <taxon>Acaryochloris thomasi</taxon>
    </lineage>
</organism>
<gene>
    <name evidence="1" type="ORF">C1752_08258</name>
</gene>
<accession>A0A2W1JHK4</accession>